<keyword evidence="2 4" id="KW-0238">DNA-binding</keyword>
<dbReference type="GeneID" id="83064189"/>
<dbReference type="SUPFAM" id="SSF48498">
    <property type="entry name" value="Tetracyclin repressor-like, C-terminal domain"/>
    <property type="match status" value="1"/>
</dbReference>
<dbReference type="Gene3D" id="1.10.357.10">
    <property type="entry name" value="Tetracycline Repressor, domain 2"/>
    <property type="match status" value="1"/>
</dbReference>
<dbReference type="Proteomes" id="UP000218824">
    <property type="component" value="Chromosome"/>
</dbReference>
<keyword evidence="3" id="KW-0804">Transcription</keyword>
<reference evidence="6 7" key="1">
    <citation type="journal article" date="2017" name="DNA Res.">
        <title>Complete genome sequence and expression profile of the commercial lytic enzyme producer Lysobacter enzymogenes M497-1.</title>
        <authorList>
            <person name="Takami H."/>
            <person name="Toyoda A."/>
            <person name="Uchiyama I."/>
            <person name="Itoh T."/>
            <person name="Takaki Y."/>
            <person name="Arai W."/>
            <person name="Nishi S."/>
            <person name="Kawai M."/>
            <person name="Shinya K."/>
            <person name="Ikeda H."/>
        </authorList>
    </citation>
    <scope>NUCLEOTIDE SEQUENCE [LARGE SCALE GENOMIC DNA]</scope>
    <source>
        <strain evidence="6 7">M497-1</strain>
    </source>
</reference>
<dbReference type="Pfam" id="PF00440">
    <property type="entry name" value="TetR_N"/>
    <property type="match status" value="1"/>
</dbReference>
<dbReference type="InterPro" id="IPR001647">
    <property type="entry name" value="HTH_TetR"/>
</dbReference>
<dbReference type="SUPFAM" id="SSF46689">
    <property type="entry name" value="Homeodomain-like"/>
    <property type="match status" value="1"/>
</dbReference>
<evidence type="ECO:0000256" key="2">
    <source>
        <dbReference type="ARBA" id="ARBA00023125"/>
    </source>
</evidence>
<dbReference type="PANTHER" id="PTHR47506:SF7">
    <property type="entry name" value="TRANSCRIPTIONAL REGULATORY PROTEIN"/>
    <property type="match status" value="1"/>
</dbReference>
<evidence type="ECO:0000256" key="3">
    <source>
        <dbReference type="ARBA" id="ARBA00023163"/>
    </source>
</evidence>
<name>A0AAU9AF84_LYSEN</name>
<feature type="DNA-binding region" description="H-T-H motif" evidence="4">
    <location>
        <begin position="32"/>
        <end position="51"/>
    </location>
</feature>
<dbReference type="InterPro" id="IPR009057">
    <property type="entry name" value="Homeodomain-like_sf"/>
</dbReference>
<evidence type="ECO:0000256" key="4">
    <source>
        <dbReference type="PROSITE-ProRule" id="PRU00335"/>
    </source>
</evidence>
<proteinExistence type="predicted"/>
<gene>
    <name evidence="6" type="ORF">LEN_2328</name>
</gene>
<evidence type="ECO:0000259" key="5">
    <source>
        <dbReference type="PROSITE" id="PS50977"/>
    </source>
</evidence>
<evidence type="ECO:0000256" key="1">
    <source>
        <dbReference type="ARBA" id="ARBA00023015"/>
    </source>
</evidence>
<dbReference type="InterPro" id="IPR036271">
    <property type="entry name" value="Tet_transcr_reg_TetR-rel_C_sf"/>
</dbReference>
<evidence type="ECO:0000313" key="7">
    <source>
        <dbReference type="Proteomes" id="UP000218824"/>
    </source>
</evidence>
<evidence type="ECO:0000313" key="6">
    <source>
        <dbReference type="EMBL" id="BAV97815.1"/>
    </source>
</evidence>
<dbReference type="PRINTS" id="PR00455">
    <property type="entry name" value="HTHTETR"/>
</dbReference>
<keyword evidence="1" id="KW-0805">Transcription regulation</keyword>
<dbReference type="Gene3D" id="1.10.10.60">
    <property type="entry name" value="Homeodomain-like"/>
    <property type="match status" value="1"/>
</dbReference>
<organism evidence="6 7">
    <name type="scientific">Lysobacter enzymogenes</name>
    <dbReference type="NCBI Taxonomy" id="69"/>
    <lineage>
        <taxon>Bacteria</taxon>
        <taxon>Pseudomonadati</taxon>
        <taxon>Pseudomonadota</taxon>
        <taxon>Gammaproteobacteria</taxon>
        <taxon>Lysobacterales</taxon>
        <taxon>Lysobacteraceae</taxon>
        <taxon>Lysobacter</taxon>
    </lineage>
</organism>
<dbReference type="PROSITE" id="PS50977">
    <property type="entry name" value="HTH_TETR_2"/>
    <property type="match status" value="1"/>
</dbReference>
<dbReference type="GO" id="GO:0003677">
    <property type="term" value="F:DNA binding"/>
    <property type="evidence" value="ECO:0007669"/>
    <property type="project" value="UniProtKB-UniRule"/>
</dbReference>
<dbReference type="PANTHER" id="PTHR47506">
    <property type="entry name" value="TRANSCRIPTIONAL REGULATORY PROTEIN"/>
    <property type="match status" value="1"/>
</dbReference>
<protein>
    <submittedName>
        <fullName evidence="6">TetR/AcrR family transcriptional regulator, transcriptional repressor for nem operon</fullName>
    </submittedName>
</protein>
<dbReference type="InterPro" id="IPR023772">
    <property type="entry name" value="DNA-bd_HTH_TetR-type_CS"/>
</dbReference>
<dbReference type="PROSITE" id="PS01081">
    <property type="entry name" value="HTH_TETR_1"/>
    <property type="match status" value="1"/>
</dbReference>
<dbReference type="RefSeq" id="WP_096377944.1">
    <property type="nucleotide sequence ID" value="NZ_AP014940.1"/>
</dbReference>
<sequence length="182" mass="19466">MKVSREQVGENRRRILDQAGRLFRERGFDAVSVAQVMKAAGLTHGAFYGHFQSKDELIAQTLAHVFAGSEVAAEPEAFLAGYLSSQHCADAAGGCPVAGLGAETLRQSPQARAAMTAGLREQLQRMSETAPGADAAARRREAIGRWSAMVGALTLARLSDDAALAEEILEQARSWIGERDAQ</sequence>
<dbReference type="AlphaFoldDB" id="A0AAU9AF84"/>
<dbReference type="EMBL" id="AP014940">
    <property type="protein sequence ID" value="BAV97815.1"/>
    <property type="molecule type" value="Genomic_DNA"/>
</dbReference>
<accession>A0AAU9AF84</accession>
<feature type="domain" description="HTH tetR-type" evidence="5">
    <location>
        <begin position="9"/>
        <end position="69"/>
    </location>
</feature>
<dbReference type="KEGG" id="lem:LEN_2328"/>